<feature type="compositionally biased region" description="Polar residues" evidence="1">
    <location>
        <begin position="20"/>
        <end position="29"/>
    </location>
</feature>
<evidence type="ECO:0000313" key="4">
    <source>
        <dbReference type="EMBL" id="KAK9927199.1"/>
    </source>
</evidence>
<feature type="compositionally biased region" description="Basic and acidic residues" evidence="1">
    <location>
        <begin position="559"/>
        <end position="578"/>
    </location>
</feature>
<evidence type="ECO:0000259" key="2">
    <source>
        <dbReference type="PROSITE" id="PS51038"/>
    </source>
</evidence>
<feature type="compositionally biased region" description="Basic and acidic residues" evidence="1">
    <location>
        <begin position="362"/>
        <end position="376"/>
    </location>
</feature>
<dbReference type="InterPro" id="IPR001025">
    <property type="entry name" value="BAH_dom"/>
</dbReference>
<protein>
    <submittedName>
        <fullName evidence="4">Uncharacterized protein</fullName>
    </submittedName>
</protein>
<reference evidence="4 5" key="1">
    <citation type="journal article" date="2023" name="G3 (Bethesda)">
        <title>A chromosome-length genome assembly and annotation of blackberry (Rubus argutus, cv. 'Hillquist').</title>
        <authorList>
            <person name="Bruna T."/>
            <person name="Aryal R."/>
            <person name="Dudchenko O."/>
            <person name="Sargent D.J."/>
            <person name="Mead D."/>
            <person name="Buti M."/>
            <person name="Cavallini A."/>
            <person name="Hytonen T."/>
            <person name="Andres J."/>
            <person name="Pham M."/>
            <person name="Weisz D."/>
            <person name="Mascagni F."/>
            <person name="Usai G."/>
            <person name="Natali L."/>
            <person name="Bassil N."/>
            <person name="Fernandez G.E."/>
            <person name="Lomsadze A."/>
            <person name="Armour M."/>
            <person name="Olukolu B."/>
            <person name="Poorten T."/>
            <person name="Britton C."/>
            <person name="Davik J."/>
            <person name="Ashrafi H."/>
            <person name="Aiden E.L."/>
            <person name="Borodovsky M."/>
            <person name="Worthington M."/>
        </authorList>
    </citation>
    <scope>NUCLEOTIDE SEQUENCE [LARGE SCALE GENOMIC DNA]</scope>
    <source>
        <strain evidence="4">PI 553951</strain>
    </source>
</reference>
<feature type="domain" description="BAH" evidence="2">
    <location>
        <begin position="116"/>
        <end position="235"/>
    </location>
</feature>
<dbReference type="GO" id="GO:0003682">
    <property type="term" value="F:chromatin binding"/>
    <property type="evidence" value="ECO:0007669"/>
    <property type="project" value="InterPro"/>
</dbReference>
<keyword evidence="5" id="KW-1185">Reference proteome</keyword>
<dbReference type="GO" id="GO:0006351">
    <property type="term" value="P:DNA-templated transcription"/>
    <property type="evidence" value="ECO:0007669"/>
    <property type="project" value="InterPro"/>
</dbReference>
<dbReference type="SUPFAM" id="SSF46942">
    <property type="entry name" value="Elongation factor TFIIS domain 2"/>
    <property type="match status" value="1"/>
</dbReference>
<dbReference type="PANTHER" id="PTHR46871">
    <property type="entry name" value="BROMO-ADJACENT HOMOLOGY (BAH) DOMAIN-CONTAINING PROTEIN"/>
    <property type="match status" value="1"/>
</dbReference>
<gene>
    <name evidence="4" type="ORF">M0R45_024395</name>
</gene>
<dbReference type="Gene3D" id="2.30.30.490">
    <property type="match status" value="1"/>
</dbReference>
<dbReference type="PANTHER" id="PTHR46871:SF1">
    <property type="entry name" value="BROMO-ADJACENT HOMOLOGY (BAH) DOMAIN-CONTAINING PROTEIN"/>
    <property type="match status" value="1"/>
</dbReference>
<dbReference type="Proteomes" id="UP001457282">
    <property type="component" value="Unassembled WGS sequence"/>
</dbReference>
<evidence type="ECO:0000259" key="3">
    <source>
        <dbReference type="PROSITE" id="PS51321"/>
    </source>
</evidence>
<dbReference type="InterPro" id="IPR036575">
    <property type="entry name" value="TFIIS_cen_dom_sf"/>
</dbReference>
<dbReference type="PROSITE" id="PS51038">
    <property type="entry name" value="BAH"/>
    <property type="match status" value="1"/>
</dbReference>
<comment type="caution">
    <text evidence="4">The sequence shown here is derived from an EMBL/GenBank/DDBJ whole genome shotgun (WGS) entry which is preliminary data.</text>
</comment>
<accession>A0AAW1WSY4</accession>
<dbReference type="EMBL" id="JBEDUW010000005">
    <property type="protein sequence ID" value="KAK9927199.1"/>
    <property type="molecule type" value="Genomic_DNA"/>
</dbReference>
<feature type="compositionally biased region" description="Acidic residues" evidence="1">
    <location>
        <begin position="66"/>
        <end position="86"/>
    </location>
</feature>
<evidence type="ECO:0000313" key="5">
    <source>
        <dbReference type="Proteomes" id="UP001457282"/>
    </source>
</evidence>
<dbReference type="AlphaFoldDB" id="A0AAW1WSY4"/>
<dbReference type="InterPro" id="IPR043151">
    <property type="entry name" value="BAH_sf"/>
</dbReference>
<feature type="compositionally biased region" description="Basic and acidic residues" evidence="1">
    <location>
        <begin position="594"/>
        <end position="607"/>
    </location>
</feature>
<feature type="domain" description="TFIIS central" evidence="3">
    <location>
        <begin position="337"/>
        <end position="489"/>
    </location>
</feature>
<feature type="region of interest" description="Disordered" evidence="1">
    <location>
        <begin position="1"/>
        <end position="92"/>
    </location>
</feature>
<feature type="compositionally biased region" description="Polar residues" evidence="1">
    <location>
        <begin position="378"/>
        <end position="387"/>
    </location>
</feature>
<feature type="region of interest" description="Disordered" evidence="1">
    <location>
        <begin position="291"/>
        <end position="315"/>
    </location>
</feature>
<dbReference type="Pfam" id="PF07500">
    <property type="entry name" value="TFIIS_M"/>
    <property type="match status" value="1"/>
</dbReference>
<dbReference type="Pfam" id="PF01426">
    <property type="entry name" value="BAH"/>
    <property type="match status" value="1"/>
</dbReference>
<feature type="region of interest" description="Disordered" evidence="1">
    <location>
        <begin position="357"/>
        <end position="395"/>
    </location>
</feature>
<dbReference type="CDD" id="cd04713">
    <property type="entry name" value="BAH_plant_3"/>
    <property type="match status" value="1"/>
</dbReference>
<sequence>MRNRRFAQIATSDDEDDFAPQSQQSSDEIPSSMRKRKLKRLAEQSEEEDEEVERHKSKKKKKGEEEKEEAAETASEGEEEEEEEELEAKPIGELVKISGKGRTRRHHYQAFEYDGNQYELEDPVLLTPSDKREKPYVAIIKDITQPKDGNMMVLGQWFYRPEEAEKKGGGNWQSQDTRELFYSFHRDECPAESVMHKCVVHFVPLHKQLPKRKEHPGFIVQKVYDTDGKKLWKLTDRDYEEDKQHEIDLLVQKTMRRLVDLPDIETGDTITNQDDQLKTKRNLIKKNIAPLDVSRVEEPTTRPGKNQKAETPGSCVTNASEYHRILVELNALTGDTHRDRWLEKLLKDLQFICNSADSMNGGDKRKSGSDETDCKSPDSANGRQDTSLKGGKPFHWPDDAVRAVTSLEKASHDSLSSDFQKYNQKLRSLSYNLSKQAVLARRLLNGELEPSTILNMSPDELKEGLTAEERAMKEPDESERMQMTESRCSRCSEFKVGVKNIIQAGHGARYQLECTACGHWWYAARDAVSMLTIDTPSSNKNVGTVPLATAKFEDVEKKLVSPRESDKAAANDTLKKTTEAYMPVLDAQRSFNKSKREENSESTKNAE</sequence>
<dbReference type="Gene3D" id="1.10.472.30">
    <property type="entry name" value="Transcription elongation factor S-II, central domain"/>
    <property type="match status" value="1"/>
</dbReference>
<dbReference type="PROSITE" id="PS51321">
    <property type="entry name" value="TFIIS_CENTRAL"/>
    <property type="match status" value="1"/>
</dbReference>
<proteinExistence type="predicted"/>
<evidence type="ECO:0000256" key="1">
    <source>
        <dbReference type="SAM" id="MobiDB-lite"/>
    </source>
</evidence>
<name>A0AAW1WSY4_RUBAR</name>
<organism evidence="4 5">
    <name type="scientific">Rubus argutus</name>
    <name type="common">Southern blackberry</name>
    <dbReference type="NCBI Taxonomy" id="59490"/>
    <lineage>
        <taxon>Eukaryota</taxon>
        <taxon>Viridiplantae</taxon>
        <taxon>Streptophyta</taxon>
        <taxon>Embryophyta</taxon>
        <taxon>Tracheophyta</taxon>
        <taxon>Spermatophyta</taxon>
        <taxon>Magnoliopsida</taxon>
        <taxon>eudicotyledons</taxon>
        <taxon>Gunneridae</taxon>
        <taxon>Pentapetalae</taxon>
        <taxon>rosids</taxon>
        <taxon>fabids</taxon>
        <taxon>Rosales</taxon>
        <taxon>Rosaceae</taxon>
        <taxon>Rosoideae</taxon>
        <taxon>Rosoideae incertae sedis</taxon>
        <taxon>Rubus</taxon>
    </lineage>
</organism>
<dbReference type="SMART" id="SM00439">
    <property type="entry name" value="BAH"/>
    <property type="match status" value="1"/>
</dbReference>
<feature type="region of interest" description="Disordered" evidence="1">
    <location>
        <begin position="559"/>
        <end position="607"/>
    </location>
</feature>
<dbReference type="SMART" id="SM00510">
    <property type="entry name" value="TFS2M"/>
    <property type="match status" value="1"/>
</dbReference>
<dbReference type="InterPro" id="IPR003618">
    <property type="entry name" value="TFIIS_cen_dom"/>
</dbReference>